<sequence length="218" mass="25225">EVFIDKNVNNEISESILTTKNENYNDSVLSKGELEETIKNKYLLLIQALQDSIFAKEYPVSKWEEKALNTFGSYLNSSERFNEREKNNKSKSPESIDTSLDNSLSDIAHALLNPEPETCSLQVKALNNNISFVLKESYSSMNFKEPINFGDDIKTIQEKFKNWINVNNVATKVQDELEYYKLCHFFKLLNGYAVLYKLVIKELQNNFKNLSLIEKIKN</sequence>
<comment type="caution">
    <text evidence="1">The sequence shown here is derived from an EMBL/GenBank/DDBJ whole genome shotgun (WGS) entry which is preliminary data.</text>
</comment>
<organism evidence="1 2">
    <name type="scientific">Scutellospora calospora</name>
    <dbReference type="NCBI Taxonomy" id="85575"/>
    <lineage>
        <taxon>Eukaryota</taxon>
        <taxon>Fungi</taxon>
        <taxon>Fungi incertae sedis</taxon>
        <taxon>Mucoromycota</taxon>
        <taxon>Glomeromycotina</taxon>
        <taxon>Glomeromycetes</taxon>
        <taxon>Diversisporales</taxon>
        <taxon>Gigasporaceae</taxon>
        <taxon>Scutellospora</taxon>
    </lineage>
</organism>
<proteinExistence type="predicted"/>
<evidence type="ECO:0000313" key="1">
    <source>
        <dbReference type="EMBL" id="CAG8629405.1"/>
    </source>
</evidence>
<accession>A0ACA9N5D6</accession>
<keyword evidence="2" id="KW-1185">Reference proteome</keyword>
<protein>
    <submittedName>
        <fullName evidence="1">2534_t:CDS:1</fullName>
    </submittedName>
</protein>
<feature type="non-terminal residue" evidence="1">
    <location>
        <position position="218"/>
    </location>
</feature>
<feature type="non-terminal residue" evidence="1">
    <location>
        <position position="1"/>
    </location>
</feature>
<name>A0ACA9N5D6_9GLOM</name>
<gene>
    <name evidence="1" type="ORF">SCALOS_LOCUS7913</name>
</gene>
<dbReference type="EMBL" id="CAJVPM010019353">
    <property type="protein sequence ID" value="CAG8629405.1"/>
    <property type="molecule type" value="Genomic_DNA"/>
</dbReference>
<reference evidence="1" key="1">
    <citation type="submission" date="2021-06" db="EMBL/GenBank/DDBJ databases">
        <authorList>
            <person name="Kallberg Y."/>
            <person name="Tangrot J."/>
            <person name="Rosling A."/>
        </authorList>
    </citation>
    <scope>NUCLEOTIDE SEQUENCE</scope>
    <source>
        <strain evidence="1">AU212A</strain>
    </source>
</reference>
<dbReference type="Proteomes" id="UP000789860">
    <property type="component" value="Unassembled WGS sequence"/>
</dbReference>
<evidence type="ECO:0000313" key="2">
    <source>
        <dbReference type="Proteomes" id="UP000789860"/>
    </source>
</evidence>